<comment type="caution">
    <text evidence="2">The sequence shown here is derived from an EMBL/GenBank/DDBJ whole genome shotgun (WGS) entry which is preliminary data.</text>
</comment>
<reference evidence="2 3" key="1">
    <citation type="submission" date="2021-03" db="EMBL/GenBank/DDBJ databases">
        <title>Microbacterium pauli sp. nov., isolated from microfiltered milk.</title>
        <authorList>
            <person name="Bellassi P."/>
            <person name="Fontana A."/>
            <person name="Callegari M.L."/>
            <person name="Lorenzo M."/>
            <person name="Cappa F."/>
        </authorList>
    </citation>
    <scope>NUCLEOTIDE SEQUENCE [LARGE SCALE GENOMIC DNA]</scope>
    <source>
        <strain evidence="2 3">DSM 18909</strain>
    </source>
</reference>
<proteinExistence type="predicted"/>
<accession>A0ABS5XPZ8</accession>
<evidence type="ECO:0000256" key="1">
    <source>
        <dbReference type="SAM" id="MobiDB-lite"/>
    </source>
</evidence>
<organism evidence="2 3">
    <name type="scientific">Microbacterium flavum</name>
    <dbReference type="NCBI Taxonomy" id="415216"/>
    <lineage>
        <taxon>Bacteria</taxon>
        <taxon>Bacillati</taxon>
        <taxon>Actinomycetota</taxon>
        <taxon>Actinomycetes</taxon>
        <taxon>Micrococcales</taxon>
        <taxon>Microbacteriaceae</taxon>
        <taxon>Microbacterium</taxon>
    </lineage>
</organism>
<feature type="region of interest" description="Disordered" evidence="1">
    <location>
        <begin position="1"/>
        <end position="93"/>
    </location>
</feature>
<evidence type="ECO:0000313" key="3">
    <source>
        <dbReference type="Proteomes" id="UP000740605"/>
    </source>
</evidence>
<feature type="compositionally biased region" description="Low complexity" evidence="1">
    <location>
        <begin position="42"/>
        <end position="57"/>
    </location>
</feature>
<evidence type="ECO:0000313" key="2">
    <source>
        <dbReference type="EMBL" id="MBT8796604.1"/>
    </source>
</evidence>
<gene>
    <name evidence="2" type="ORF">J0P97_00750</name>
</gene>
<feature type="compositionally biased region" description="Acidic residues" evidence="1">
    <location>
        <begin position="81"/>
        <end position="93"/>
    </location>
</feature>
<dbReference type="Proteomes" id="UP000740605">
    <property type="component" value="Unassembled WGS sequence"/>
</dbReference>
<dbReference type="EMBL" id="JAFLHG010000001">
    <property type="protein sequence ID" value="MBT8796604.1"/>
    <property type="molecule type" value="Genomic_DNA"/>
</dbReference>
<feature type="compositionally biased region" description="Polar residues" evidence="1">
    <location>
        <begin position="1"/>
        <end position="11"/>
    </location>
</feature>
<keyword evidence="3" id="KW-1185">Reference proteome</keyword>
<protein>
    <recommendedName>
        <fullName evidence="4">Sugar ABC transporter ATPase</fullName>
    </recommendedName>
</protein>
<evidence type="ECO:0008006" key="4">
    <source>
        <dbReference type="Google" id="ProtNLM"/>
    </source>
</evidence>
<dbReference type="RefSeq" id="WP_215485863.1">
    <property type="nucleotide sequence ID" value="NZ_BAAAPJ010000001.1"/>
</dbReference>
<sequence length="93" mass="9267">MSQETPGTQSDLPEGVVDALPAAGWESADAADAETRERSDADAAAAGQPSDAPSDAATGYDADAVDDVETAEVTQGIDPDLATDDDEGAAGDE</sequence>
<name>A0ABS5XPZ8_9MICO</name>